<keyword evidence="3" id="KW-1185">Reference proteome</keyword>
<protein>
    <submittedName>
        <fullName evidence="2">Uncharacterized protein</fullName>
    </submittedName>
</protein>
<sequence>MPKLRKSGGVNTGADSHSPYLSDPETSQSFTPKPPTGSAPRPPMAPKVPTSTPPRPPPTVPGGASHPIISNLKNNLRPSSIAS</sequence>
<proteinExistence type="predicted"/>
<feature type="compositionally biased region" description="Pro residues" evidence="1">
    <location>
        <begin position="32"/>
        <end position="60"/>
    </location>
</feature>
<feature type="compositionally biased region" description="Polar residues" evidence="1">
    <location>
        <begin position="71"/>
        <end position="83"/>
    </location>
</feature>
<evidence type="ECO:0000256" key="1">
    <source>
        <dbReference type="SAM" id="MobiDB-lite"/>
    </source>
</evidence>
<comment type="caution">
    <text evidence="2">The sequence shown here is derived from an EMBL/GenBank/DDBJ whole genome shotgun (WGS) entry which is preliminary data.</text>
</comment>
<dbReference type="AlphaFoldDB" id="A0A9P4VV14"/>
<evidence type="ECO:0000313" key="2">
    <source>
        <dbReference type="EMBL" id="KAF2842547.1"/>
    </source>
</evidence>
<dbReference type="EMBL" id="MU006090">
    <property type="protein sequence ID" value="KAF2842547.1"/>
    <property type="molecule type" value="Genomic_DNA"/>
</dbReference>
<feature type="non-terminal residue" evidence="2">
    <location>
        <position position="83"/>
    </location>
</feature>
<name>A0A9P4VV14_9PEZI</name>
<reference evidence="2" key="1">
    <citation type="journal article" date="2020" name="Stud. Mycol.">
        <title>101 Dothideomycetes genomes: a test case for predicting lifestyles and emergence of pathogens.</title>
        <authorList>
            <person name="Haridas S."/>
            <person name="Albert R."/>
            <person name="Binder M."/>
            <person name="Bloem J."/>
            <person name="Labutti K."/>
            <person name="Salamov A."/>
            <person name="Andreopoulos B."/>
            <person name="Baker S."/>
            <person name="Barry K."/>
            <person name="Bills G."/>
            <person name="Bluhm B."/>
            <person name="Cannon C."/>
            <person name="Castanera R."/>
            <person name="Culley D."/>
            <person name="Daum C."/>
            <person name="Ezra D."/>
            <person name="Gonzalez J."/>
            <person name="Henrissat B."/>
            <person name="Kuo A."/>
            <person name="Liang C."/>
            <person name="Lipzen A."/>
            <person name="Lutzoni F."/>
            <person name="Magnuson J."/>
            <person name="Mondo S."/>
            <person name="Nolan M."/>
            <person name="Ohm R."/>
            <person name="Pangilinan J."/>
            <person name="Park H.-J."/>
            <person name="Ramirez L."/>
            <person name="Alfaro M."/>
            <person name="Sun H."/>
            <person name="Tritt A."/>
            <person name="Yoshinaga Y."/>
            <person name="Zwiers L.-H."/>
            <person name="Turgeon B."/>
            <person name="Goodwin S."/>
            <person name="Spatafora J."/>
            <person name="Crous P."/>
            <person name="Grigoriev I."/>
        </authorList>
    </citation>
    <scope>NUCLEOTIDE SEQUENCE</scope>
    <source>
        <strain evidence="2">CBS 101060</strain>
    </source>
</reference>
<evidence type="ECO:0000313" key="3">
    <source>
        <dbReference type="Proteomes" id="UP000799429"/>
    </source>
</evidence>
<dbReference type="OrthoDB" id="2430277at2759"/>
<feature type="region of interest" description="Disordered" evidence="1">
    <location>
        <begin position="1"/>
        <end position="83"/>
    </location>
</feature>
<organism evidence="2 3">
    <name type="scientific">Patellaria atrata CBS 101060</name>
    <dbReference type="NCBI Taxonomy" id="1346257"/>
    <lineage>
        <taxon>Eukaryota</taxon>
        <taxon>Fungi</taxon>
        <taxon>Dikarya</taxon>
        <taxon>Ascomycota</taxon>
        <taxon>Pezizomycotina</taxon>
        <taxon>Dothideomycetes</taxon>
        <taxon>Dothideomycetes incertae sedis</taxon>
        <taxon>Patellariales</taxon>
        <taxon>Patellariaceae</taxon>
        <taxon>Patellaria</taxon>
    </lineage>
</organism>
<dbReference type="Proteomes" id="UP000799429">
    <property type="component" value="Unassembled WGS sequence"/>
</dbReference>
<accession>A0A9P4VV14</accession>
<gene>
    <name evidence="2" type="ORF">M501DRAFT_901406</name>
</gene>